<feature type="compositionally biased region" description="Polar residues" evidence="1">
    <location>
        <begin position="128"/>
        <end position="153"/>
    </location>
</feature>
<reference evidence="3" key="1">
    <citation type="submission" date="2023-03" db="EMBL/GenBank/DDBJ databases">
        <title>Emydomyces testavorans Genome Sequence.</title>
        <authorList>
            <person name="Hoyer L."/>
        </authorList>
    </citation>
    <scope>NUCLEOTIDE SEQUENCE</scope>
    <source>
        <strain evidence="3">16-2883</strain>
    </source>
</reference>
<dbReference type="EMBL" id="CP120628">
    <property type="protein sequence ID" value="WEW58659.1"/>
    <property type="molecule type" value="Genomic_DNA"/>
</dbReference>
<feature type="compositionally biased region" description="Acidic residues" evidence="1">
    <location>
        <begin position="113"/>
        <end position="123"/>
    </location>
</feature>
<feature type="domain" description="Methyltransferase type 11" evidence="2">
    <location>
        <begin position="758"/>
        <end position="817"/>
    </location>
</feature>
<dbReference type="Gene3D" id="3.40.50.150">
    <property type="entry name" value="Vaccinia Virus protein VP39"/>
    <property type="match status" value="1"/>
</dbReference>
<feature type="compositionally biased region" description="Polar residues" evidence="1">
    <location>
        <begin position="78"/>
        <end position="99"/>
    </location>
</feature>
<dbReference type="GO" id="GO:0008757">
    <property type="term" value="F:S-adenosylmethionine-dependent methyltransferase activity"/>
    <property type="evidence" value="ECO:0007669"/>
    <property type="project" value="InterPro"/>
</dbReference>
<dbReference type="SUPFAM" id="SSF53335">
    <property type="entry name" value="S-adenosyl-L-methionine-dependent methyltransferases"/>
    <property type="match status" value="1"/>
</dbReference>
<dbReference type="CDD" id="cd02440">
    <property type="entry name" value="AdoMet_MTases"/>
    <property type="match status" value="1"/>
</dbReference>
<feature type="region of interest" description="Disordered" evidence="1">
    <location>
        <begin position="1"/>
        <end position="159"/>
    </location>
</feature>
<feature type="region of interest" description="Disordered" evidence="1">
    <location>
        <begin position="210"/>
        <end position="242"/>
    </location>
</feature>
<dbReference type="PANTHER" id="PTHR43591:SF105">
    <property type="entry name" value="METHYLTRANSFERASE DOMAIN-CONTAINING PROTEIN-RELATED"/>
    <property type="match status" value="1"/>
</dbReference>
<keyword evidence="4" id="KW-1185">Reference proteome</keyword>
<dbReference type="AlphaFoldDB" id="A0AAF0DHA4"/>
<accession>A0AAF0DHA4</accession>
<dbReference type="Pfam" id="PF08241">
    <property type="entry name" value="Methyltransf_11"/>
    <property type="match status" value="1"/>
</dbReference>
<evidence type="ECO:0000313" key="4">
    <source>
        <dbReference type="Proteomes" id="UP001219355"/>
    </source>
</evidence>
<dbReference type="Proteomes" id="UP001219355">
    <property type="component" value="Chromosome 2"/>
</dbReference>
<protein>
    <recommendedName>
        <fullName evidence="2">Methyltransferase type 11 domain-containing protein</fullName>
    </recommendedName>
</protein>
<proteinExistence type="predicted"/>
<dbReference type="PANTHER" id="PTHR43591">
    <property type="entry name" value="METHYLTRANSFERASE"/>
    <property type="match status" value="1"/>
</dbReference>
<feature type="compositionally biased region" description="Basic residues" evidence="1">
    <location>
        <begin position="39"/>
        <end position="50"/>
    </location>
</feature>
<gene>
    <name evidence="3" type="ORF">PRK78_004127</name>
</gene>
<feature type="compositionally biased region" description="Polar residues" evidence="1">
    <location>
        <begin position="1"/>
        <end position="14"/>
    </location>
</feature>
<dbReference type="InterPro" id="IPR013216">
    <property type="entry name" value="Methyltransf_11"/>
</dbReference>
<feature type="compositionally biased region" description="Basic and acidic residues" evidence="1">
    <location>
        <begin position="100"/>
        <end position="112"/>
    </location>
</feature>
<evidence type="ECO:0000313" key="3">
    <source>
        <dbReference type="EMBL" id="WEW58659.1"/>
    </source>
</evidence>
<organism evidence="3 4">
    <name type="scientific">Emydomyces testavorans</name>
    <dbReference type="NCBI Taxonomy" id="2070801"/>
    <lineage>
        <taxon>Eukaryota</taxon>
        <taxon>Fungi</taxon>
        <taxon>Dikarya</taxon>
        <taxon>Ascomycota</taxon>
        <taxon>Pezizomycotina</taxon>
        <taxon>Eurotiomycetes</taxon>
        <taxon>Eurotiomycetidae</taxon>
        <taxon>Onygenales</taxon>
        <taxon>Nannizziopsiaceae</taxon>
        <taxon>Emydomyces</taxon>
    </lineage>
</organism>
<name>A0AAF0DHA4_9EURO</name>
<evidence type="ECO:0000259" key="2">
    <source>
        <dbReference type="Pfam" id="PF08241"/>
    </source>
</evidence>
<feature type="compositionally biased region" description="Basic and acidic residues" evidence="1">
    <location>
        <begin position="51"/>
        <end position="66"/>
    </location>
</feature>
<sequence length="970" mass="106682">MAAAFNSSTRSPVSRQVRGDGALNTIMEDMQVEDGYGGRRIHSATTKRRDRWHEYDDRSHAVESKRGAHNVGPAIRISSPSSQYGDGNRHLISSTTRVSRSTDHRVGRKSDFDDLYDVTDESDRESCPSLSSQGETRSSGTFTVFSDISNNGSDDGRRKTFPALYIPSSNFTSTMKNSSVPPTPPPKIPVSPLLLAKLPRSVPAIAAPPSLAGSASGASDRHSAFSTPQTPDLADVPDVNWDEQRLRVRGDLASTNDSEPSSALMSPQVDIELDSPEDWSAVLGNFPRIPARVVCDQSSSVCESDHSLSVESSNRGVQLPFAALATLQRFDVDSNRSQSSLASQMHETGEMHEIPSYMRPRSTGDILTASAYSGSSFTSLSVPSPGGFFASLKGQARKTWCFPNVASPTSAVAETFYNLPWGPQEGTIVEQVVECGDDATEGPSTARAIASAPPTARRIPAEFTEQTQHEEIPDTDDSSEYDASYAEALKAQAKSNLDRTTVWLAGQSSYLVTSADRNHVDIVEESPKLTPVEKAQETTPITDRKKSVKFVEAVSEEPRESPSKPLPTTESLFYLGFQHVRRNSQNSDIFLHSNLRFEAIQAGRLGMLAKHVDQLNGKYKLNDPVRPPYRGPFSQAPRNSKLPEVLQEKAMYSNVEKEQDVLVQLHASTWAIEALKFLNGGPLIPSPAAKRLAKASPLNQPKSPGRRRVRVLDLGGQTACEWAWHLANEYPNVQIYTAVTKQQAVSPLDGPPNHRHVSVTQLWRLPFKDNQFDLISARSLHMLLKSSQPIDTEAVANDEVDMCLKECLRCLKPGGYLEFFLMDSEIVRAGTYGSATSVEFGFNLKTRGYDPAPTKVFLWRLRKARFGDIKRAWLFLPMGTPYNEDALIPGANTPTESKELVGSTADVASTTGLLGGWMWEQWMLKLQMEMGRDSARLLEETAAVIDEGRKCGAGWRCLSGWAMKPRKKRS</sequence>
<evidence type="ECO:0000256" key="1">
    <source>
        <dbReference type="SAM" id="MobiDB-lite"/>
    </source>
</evidence>
<dbReference type="InterPro" id="IPR029063">
    <property type="entry name" value="SAM-dependent_MTases_sf"/>
</dbReference>